<evidence type="ECO:0000313" key="2">
    <source>
        <dbReference type="Proteomes" id="UP000215896"/>
    </source>
</evidence>
<gene>
    <name evidence="1" type="ORF">CGZ94_02545</name>
</gene>
<reference evidence="1 2" key="1">
    <citation type="submission" date="2017-07" db="EMBL/GenBank/DDBJ databases">
        <title>Draft whole genome sequences of clinical Proprionibacteriaceae strains.</title>
        <authorList>
            <person name="Bernier A.-M."/>
            <person name="Bernard K."/>
            <person name="Domingo M.-C."/>
        </authorList>
    </citation>
    <scope>NUCLEOTIDE SEQUENCE [LARGE SCALE GENOMIC DNA]</scope>
    <source>
        <strain evidence="1 2">NML 030167</strain>
    </source>
</reference>
<dbReference type="EMBL" id="NMVO01000001">
    <property type="protein sequence ID" value="OYO17776.1"/>
    <property type="molecule type" value="Genomic_DNA"/>
</dbReference>
<dbReference type="RefSeq" id="WP_094404538.1">
    <property type="nucleotide sequence ID" value="NZ_NMVO01000001.1"/>
</dbReference>
<dbReference type="AlphaFoldDB" id="A0A255GSZ1"/>
<accession>A0A255GSZ1</accession>
<proteinExistence type="predicted"/>
<sequence length="449" mass="50567">MNSFGQRAMRWWKMWRPHAYDALADPVAYFAASGIAHERHVDEQVRFRAAQGWVSAGGDPEVERRHAAEDVEYLLPLADRELGLDDLMERASLSHLVIDPRRIHLTQDGLPAYDHPVLQALDDPSVAAAEFHEHWVEWLRTVPAEPAVRSVGRAPDPDLALAELESIDLTGYGAMLRRCDGRELIRTPSFNFVLPDPDSSWAFSAGLLRESFEVIEFVQERPWATSATLEQWWPALILPRVIDDGSVADRATMREFTHEVGDLHQDQYAVVGGQPKVIDWPAVAWSTFGEAPRARTAGVKPLLLIDIDGCLSPYGTGHGDGFVTPLVKVMVHRERARRLLSLADRYELAWATTWEDAANGLGEALGWPELPVIRVASAMNHLAGYECGKIPEIIRYVDGRPFAWFDDQVTRTDATKLLREHDCLVLRTDPNRGIEEHHLDQLHTWSNPD</sequence>
<protein>
    <submittedName>
        <fullName evidence="1">Uncharacterized protein</fullName>
    </submittedName>
</protein>
<dbReference type="Proteomes" id="UP000215896">
    <property type="component" value="Unassembled WGS sequence"/>
</dbReference>
<evidence type="ECO:0000313" key="1">
    <source>
        <dbReference type="EMBL" id="OYO17776.1"/>
    </source>
</evidence>
<organism evidence="1 2">
    <name type="scientific">Enemella evansiae</name>
    <dbReference type="NCBI Taxonomy" id="2016499"/>
    <lineage>
        <taxon>Bacteria</taxon>
        <taxon>Bacillati</taxon>
        <taxon>Actinomycetota</taxon>
        <taxon>Actinomycetes</taxon>
        <taxon>Propionibacteriales</taxon>
        <taxon>Propionibacteriaceae</taxon>
        <taxon>Enemella</taxon>
    </lineage>
</organism>
<keyword evidence="2" id="KW-1185">Reference proteome</keyword>
<name>A0A255GSZ1_9ACTN</name>
<comment type="caution">
    <text evidence="1">The sequence shown here is derived from an EMBL/GenBank/DDBJ whole genome shotgun (WGS) entry which is preliminary data.</text>
</comment>
<dbReference type="OrthoDB" id="5124141at2"/>